<dbReference type="InterPro" id="IPR027785">
    <property type="entry name" value="UvrD-like_helicase_C"/>
</dbReference>
<evidence type="ECO:0000313" key="7">
    <source>
        <dbReference type="EMBL" id="RHA66306.1"/>
    </source>
</evidence>
<keyword evidence="7" id="KW-0347">Helicase</keyword>
<dbReference type="SUPFAM" id="SSF52540">
    <property type="entry name" value="P-loop containing nucleoside triphosphate hydrolases"/>
    <property type="match status" value="2"/>
</dbReference>
<keyword evidence="7" id="KW-0378">Hydrolase</keyword>
<dbReference type="GO" id="GO:0017116">
    <property type="term" value="F:single-stranded DNA helicase activity"/>
    <property type="evidence" value="ECO:0007669"/>
    <property type="project" value="TreeGrafter"/>
</dbReference>
<name>A0A413SG02_9FIRM</name>
<evidence type="ECO:0000256" key="1">
    <source>
        <dbReference type="ARBA" id="ARBA00022741"/>
    </source>
</evidence>
<dbReference type="CDD" id="cd17933">
    <property type="entry name" value="DEXSc_RecD-like"/>
    <property type="match status" value="1"/>
</dbReference>
<evidence type="ECO:0000259" key="5">
    <source>
        <dbReference type="Pfam" id="PF23139"/>
    </source>
</evidence>
<dbReference type="InterPro" id="IPR010994">
    <property type="entry name" value="RuvA_2-like"/>
</dbReference>
<dbReference type="Gene3D" id="2.30.30.940">
    <property type="match status" value="1"/>
</dbReference>
<dbReference type="AlphaFoldDB" id="A0A413SG02"/>
<dbReference type="EMBL" id="QSFP01000013">
    <property type="protein sequence ID" value="RHA66306.1"/>
    <property type="molecule type" value="Genomic_DNA"/>
</dbReference>
<feature type="domain" description="ATP-dependent RecD2 DNA helicase-like helix-hairpin-helix" evidence="4">
    <location>
        <begin position="246"/>
        <end position="333"/>
    </location>
</feature>
<dbReference type="InterPro" id="IPR055446">
    <property type="entry name" value="RecD2_N_OB"/>
</dbReference>
<gene>
    <name evidence="7" type="ORF">DW927_12275</name>
    <name evidence="6" type="ORF">GCK47_16790</name>
</gene>
<dbReference type="PANTHER" id="PTHR43788:SF6">
    <property type="entry name" value="DNA HELICASE B"/>
    <property type="match status" value="1"/>
</dbReference>
<dbReference type="NCBIfam" id="TIGR01448">
    <property type="entry name" value="recD_rel"/>
    <property type="match status" value="1"/>
</dbReference>
<comment type="caution">
    <text evidence="7">The sequence shown here is derived from an EMBL/GenBank/DDBJ whole genome shotgun (WGS) entry which is preliminary data.</text>
</comment>
<dbReference type="Pfam" id="PF13538">
    <property type="entry name" value="UvrD_C_2"/>
    <property type="match status" value="1"/>
</dbReference>
<keyword evidence="2" id="KW-0067">ATP-binding</keyword>
<evidence type="ECO:0000256" key="2">
    <source>
        <dbReference type="ARBA" id="ARBA00022840"/>
    </source>
</evidence>
<evidence type="ECO:0000259" key="3">
    <source>
        <dbReference type="Pfam" id="PF13538"/>
    </source>
</evidence>
<reference evidence="6 9" key="2">
    <citation type="submission" date="2019-10" db="EMBL/GenBank/DDBJ databases">
        <title>Roseburia spp. ameliorate alcoholic fatty liver via restoration of gut barrier function.</title>
        <authorList>
            <person name="Seo B."/>
            <person name="Ko G."/>
        </authorList>
    </citation>
    <scope>NUCLEOTIDE SEQUENCE [LARGE SCALE GENOMIC DNA]</scope>
    <source>
        <strain evidence="6 9">SNUG30017</strain>
    </source>
</reference>
<evidence type="ECO:0000313" key="6">
    <source>
        <dbReference type="EMBL" id="MVQ47296.1"/>
    </source>
</evidence>
<reference evidence="7 8" key="1">
    <citation type="submission" date="2018-08" db="EMBL/GenBank/DDBJ databases">
        <title>A genome reference for cultivated species of the human gut microbiota.</title>
        <authorList>
            <person name="Zou Y."/>
            <person name="Xue W."/>
            <person name="Luo G."/>
        </authorList>
    </citation>
    <scope>NUCLEOTIDE SEQUENCE [LARGE SCALE GENOMIC DNA]</scope>
    <source>
        <strain evidence="7 8">AM43-11</strain>
    </source>
</reference>
<dbReference type="Gene3D" id="1.10.150.20">
    <property type="entry name" value="5' to 3' exonuclease, C-terminal subdomain"/>
    <property type="match status" value="1"/>
</dbReference>
<dbReference type="Pfam" id="PF23139">
    <property type="entry name" value="OB_YrrC"/>
    <property type="match status" value="1"/>
</dbReference>
<dbReference type="InterPro" id="IPR027417">
    <property type="entry name" value="P-loop_NTPase"/>
</dbReference>
<dbReference type="GO" id="GO:0043139">
    <property type="term" value="F:5'-3' DNA helicase activity"/>
    <property type="evidence" value="ECO:0007669"/>
    <property type="project" value="InterPro"/>
</dbReference>
<dbReference type="InterPro" id="IPR029493">
    <property type="entry name" value="RecD2-like_HHH"/>
</dbReference>
<dbReference type="Proteomes" id="UP000479531">
    <property type="component" value="Unassembled WGS sequence"/>
</dbReference>
<evidence type="ECO:0000313" key="9">
    <source>
        <dbReference type="Proteomes" id="UP000479531"/>
    </source>
</evidence>
<dbReference type="Pfam" id="PF13604">
    <property type="entry name" value="AAA_30"/>
    <property type="match status" value="1"/>
</dbReference>
<dbReference type="InterPro" id="IPR050534">
    <property type="entry name" value="Coronavir_polyprotein_1ab"/>
</dbReference>
<dbReference type="Pfam" id="PF14520">
    <property type="entry name" value="HHH_5"/>
    <property type="match status" value="1"/>
</dbReference>
<dbReference type="CDD" id="cd18809">
    <property type="entry name" value="SF1_C_RecD"/>
    <property type="match status" value="1"/>
</dbReference>
<dbReference type="GO" id="GO:0005524">
    <property type="term" value="F:ATP binding"/>
    <property type="evidence" value="ECO:0007669"/>
    <property type="project" value="UniProtKB-KW"/>
</dbReference>
<dbReference type="Gene3D" id="1.10.10.2220">
    <property type="match status" value="1"/>
</dbReference>
<proteinExistence type="predicted"/>
<dbReference type="EMBL" id="WGGT01000029">
    <property type="protein sequence ID" value="MVQ47296.1"/>
    <property type="molecule type" value="Genomic_DNA"/>
</dbReference>
<feature type="domain" description="UvrD-like helicase C-terminal" evidence="3">
    <location>
        <begin position="748"/>
        <end position="794"/>
    </location>
</feature>
<feature type="domain" description="ATP-dependent RecD2 DNA helicase OB-fold" evidence="5">
    <location>
        <begin position="123"/>
        <end position="178"/>
    </location>
</feature>
<dbReference type="PANTHER" id="PTHR43788">
    <property type="entry name" value="DNA2/NAM7 HELICASE FAMILY MEMBER"/>
    <property type="match status" value="1"/>
</dbReference>
<organism evidence="7 8">
    <name type="scientific">Roseburia intestinalis</name>
    <dbReference type="NCBI Taxonomy" id="166486"/>
    <lineage>
        <taxon>Bacteria</taxon>
        <taxon>Bacillati</taxon>
        <taxon>Bacillota</taxon>
        <taxon>Clostridia</taxon>
        <taxon>Lachnospirales</taxon>
        <taxon>Lachnospiraceae</taxon>
        <taxon>Roseburia</taxon>
    </lineage>
</organism>
<evidence type="ECO:0000259" key="4">
    <source>
        <dbReference type="Pfam" id="PF14490"/>
    </source>
</evidence>
<dbReference type="Proteomes" id="UP000284465">
    <property type="component" value="Unassembled WGS sequence"/>
</dbReference>
<dbReference type="GO" id="GO:0006310">
    <property type="term" value="P:DNA recombination"/>
    <property type="evidence" value="ECO:0007669"/>
    <property type="project" value="InterPro"/>
</dbReference>
<dbReference type="SUPFAM" id="SSF47781">
    <property type="entry name" value="RuvA domain 2-like"/>
    <property type="match status" value="1"/>
</dbReference>
<protein>
    <submittedName>
        <fullName evidence="7">ATP-dependent RecD-like DNA helicase</fullName>
    </submittedName>
</protein>
<evidence type="ECO:0000313" key="8">
    <source>
        <dbReference type="Proteomes" id="UP000284465"/>
    </source>
</evidence>
<dbReference type="Gene3D" id="3.40.50.300">
    <property type="entry name" value="P-loop containing nucleotide triphosphate hydrolases"/>
    <property type="match status" value="2"/>
</dbReference>
<dbReference type="InterPro" id="IPR006345">
    <property type="entry name" value="RecD2"/>
</dbReference>
<dbReference type="Pfam" id="PF14490">
    <property type="entry name" value="HHH_RecD2"/>
    <property type="match status" value="1"/>
</dbReference>
<dbReference type="GO" id="GO:0003677">
    <property type="term" value="F:DNA binding"/>
    <property type="evidence" value="ECO:0007669"/>
    <property type="project" value="InterPro"/>
</dbReference>
<accession>A0A413SG02</accession>
<dbReference type="GO" id="GO:0009338">
    <property type="term" value="C:exodeoxyribonuclease V complex"/>
    <property type="evidence" value="ECO:0007669"/>
    <property type="project" value="TreeGrafter"/>
</dbReference>
<sequence>MVLVLQSCPMQMVHRRYGREILRNMNRIFQNRFIEVIFMIYAVKSVENSEVNKIYADWVSCKDLVWGKSAVYKSFPDNEYEAANKFLNSAPVAINEFGHGYIPSDLKADIVYGRYKFDRCPEQENGFSVRVYEGKNKERVTCRGFMLPDNDRVLYAFSGKYIKDKKYGYQFEVESFDECVADTKDGIVAYLSSGVIKGIGSQKAEAIYEKFGDQTLEVIEKDPDKLLSIKGISKKKLEKIKSSYIENKGARQIVSFLLKYGISPKLSTKLYKVFGSSALEKVKENPYILCQVRGLTFLDADRVAKDLKFDMNSFARTEACMMYVLKKNEYDGEIRGSTAMELQHFGNEVYSIIGSDVSKNTINEETCSLIKAHKLRVRRMEGKQYIFSQHAFQREYDIAENIIRIRDEAKKTSIDEVIVLKHLKALEIHYGITLDDIQKTAVVEALLNNIVVITGSPGTGKTIDTRFINECYKSLFPKNGRIFLAPTGRAARKITEATGEEAYTVHSYLHIYDEDPMPEDKIEISDSLVLIDESSMIDVNVAHALFDAIGNGCTVVIVGDIDQLPSVGPGAVLRDIIESDVIPVIRLQKIYRQDEDAEICINAKKIKEGNTDIREGKDFHFIECSRMEDIKNAMAVQYVKDVDKYGLGNVFCLCPYIEHVAGVNDMNKCLQDLINPLKENEKHVLAGSLDFRIGDIVMHQKRNTELASNGDLGVITDIIWDDEEYAIIVSMNGRELSYDKDNIQYLTLAYAMSIHKSQGSEAKAVVACYSSYHVGMIYMNIPYVAVSRGKKNVSIFGEKATLKEAIINGCGARRITLLGYELAFLGGKFVAA</sequence>
<keyword evidence="1" id="KW-0547">Nucleotide-binding</keyword>